<sequence>MAPTRGRSGFRARRSAATALHRGSGSSSTAATSASASASTGAVRPAAATRNPRCGRTPVPKRQQARQCLPSSSAPGSELEELKPELKPGTGPESTAEEKPLGAERGGGEGRGLRLALLGRQGSTTLCAPSTPPAPDVPSVGSEFRPGGGGGGAIRTWSSGGGSGDDAAAGTIGDKAGAGSGSGGAAAPAQKRRRAKRAGAAGSGAAAADVAVDAFSGAAATAADGEAAPKAPAQEPVPSPPPPPPPPQLVAIKPRDPPNPRPPPGVRGYPDGRSASSRLSRPWRLLAQARAWADRMGQIQICRSASLEILGRTSLVTLAMYVGWPYVLLALTVAALRGSPFAWAALGVLFGSLLLPAPARPWHGFLDSGLFRLWRAYFNYSYSYEQLPDLSRPNIFVQAPHGAFPLSQILANTLGSQVFPGHPIHCLAASVLFYVPIWRHIKAWFGAAPASRDNCRHLLRNQGSVAVLAGGIAEMYVSAAGQAAGVERLLLRNRRGFVRLALEMGAPIIPVFHFGNSQVLTFGPALLQPASRRFRIAFGTVLGVLGLPVPHPQPLYMAVAKPIEVPYTRPSEPHFEELVDEYLARVVQAYQELYDKHREEYGWGQRPLEIC</sequence>
<evidence type="ECO:0008006" key="15">
    <source>
        <dbReference type="Google" id="ProtNLM"/>
    </source>
</evidence>
<proteinExistence type="inferred from homology"/>
<keyword evidence="7 12" id="KW-1133">Transmembrane helix</keyword>
<keyword evidence="6" id="KW-0256">Endoplasmic reticulum</keyword>
<dbReference type="CDD" id="cd07987">
    <property type="entry name" value="LPLAT_MGAT-like"/>
    <property type="match status" value="1"/>
</dbReference>
<dbReference type="PANTHER" id="PTHR12317:SF63">
    <property type="entry name" value="DIACYLGLYCEROL O-ACYLTRANSFERASE 2"/>
    <property type="match status" value="1"/>
</dbReference>
<evidence type="ECO:0000256" key="4">
    <source>
        <dbReference type="ARBA" id="ARBA00022679"/>
    </source>
</evidence>
<accession>A0A835YMC6</accession>
<dbReference type="Proteomes" id="UP000612055">
    <property type="component" value="Unassembled WGS sequence"/>
</dbReference>
<name>A0A835YMC6_9CHLO</name>
<comment type="caution">
    <text evidence="13">The sequence shown here is derived from an EMBL/GenBank/DDBJ whole genome shotgun (WGS) entry which is preliminary data.</text>
</comment>
<keyword evidence="10" id="KW-0012">Acyltransferase</keyword>
<keyword evidence="5 12" id="KW-0812">Transmembrane</keyword>
<keyword evidence="3" id="KW-0444">Lipid biosynthesis</keyword>
<comment type="subcellular location">
    <subcellularLocation>
        <location evidence="1">Endoplasmic reticulum membrane</location>
        <topology evidence="1">Multi-pass membrane protein</topology>
    </subcellularLocation>
</comment>
<evidence type="ECO:0000256" key="1">
    <source>
        <dbReference type="ARBA" id="ARBA00004477"/>
    </source>
</evidence>
<gene>
    <name evidence="13" type="ORF">HYH03_000970</name>
</gene>
<organism evidence="13 14">
    <name type="scientific">Edaphochlamys debaryana</name>
    <dbReference type="NCBI Taxonomy" id="47281"/>
    <lineage>
        <taxon>Eukaryota</taxon>
        <taxon>Viridiplantae</taxon>
        <taxon>Chlorophyta</taxon>
        <taxon>core chlorophytes</taxon>
        <taxon>Chlorophyceae</taxon>
        <taxon>CS clade</taxon>
        <taxon>Chlamydomonadales</taxon>
        <taxon>Chlamydomonadales incertae sedis</taxon>
        <taxon>Edaphochlamys</taxon>
    </lineage>
</organism>
<evidence type="ECO:0000256" key="11">
    <source>
        <dbReference type="SAM" id="MobiDB-lite"/>
    </source>
</evidence>
<evidence type="ECO:0000256" key="6">
    <source>
        <dbReference type="ARBA" id="ARBA00022824"/>
    </source>
</evidence>
<feature type="transmembrane region" description="Helical" evidence="12">
    <location>
        <begin position="315"/>
        <end position="335"/>
    </location>
</feature>
<feature type="compositionally biased region" description="Gly residues" evidence="11">
    <location>
        <begin position="146"/>
        <end position="164"/>
    </location>
</feature>
<feature type="region of interest" description="Disordered" evidence="11">
    <location>
        <begin position="223"/>
        <end position="277"/>
    </location>
</feature>
<evidence type="ECO:0000256" key="2">
    <source>
        <dbReference type="ARBA" id="ARBA00005420"/>
    </source>
</evidence>
<dbReference type="AlphaFoldDB" id="A0A835YMC6"/>
<keyword evidence="8" id="KW-0443">Lipid metabolism</keyword>
<feature type="compositionally biased region" description="Low complexity" evidence="11">
    <location>
        <begin position="223"/>
        <end position="234"/>
    </location>
</feature>
<feature type="compositionally biased region" description="Pro residues" evidence="11">
    <location>
        <begin position="235"/>
        <end position="248"/>
    </location>
</feature>
<evidence type="ECO:0000256" key="7">
    <source>
        <dbReference type="ARBA" id="ARBA00022989"/>
    </source>
</evidence>
<evidence type="ECO:0000256" key="5">
    <source>
        <dbReference type="ARBA" id="ARBA00022692"/>
    </source>
</evidence>
<evidence type="ECO:0000256" key="3">
    <source>
        <dbReference type="ARBA" id="ARBA00022516"/>
    </source>
</evidence>
<evidence type="ECO:0000313" key="14">
    <source>
        <dbReference type="Proteomes" id="UP000612055"/>
    </source>
</evidence>
<feature type="compositionally biased region" description="Low complexity" evidence="11">
    <location>
        <begin position="165"/>
        <end position="175"/>
    </location>
</feature>
<feature type="compositionally biased region" description="Basic and acidic residues" evidence="11">
    <location>
        <begin position="96"/>
        <end position="112"/>
    </location>
</feature>
<evidence type="ECO:0000256" key="8">
    <source>
        <dbReference type="ARBA" id="ARBA00023098"/>
    </source>
</evidence>
<dbReference type="GO" id="GO:0019432">
    <property type="term" value="P:triglyceride biosynthetic process"/>
    <property type="evidence" value="ECO:0007669"/>
    <property type="project" value="TreeGrafter"/>
</dbReference>
<dbReference type="Pfam" id="PF03982">
    <property type="entry name" value="DAGAT"/>
    <property type="match status" value="1"/>
</dbReference>
<evidence type="ECO:0000313" key="13">
    <source>
        <dbReference type="EMBL" id="KAG2501155.1"/>
    </source>
</evidence>
<keyword evidence="4" id="KW-0808">Transferase</keyword>
<protein>
    <recommendedName>
        <fullName evidence="15">Acyltransferase</fullName>
    </recommendedName>
</protein>
<dbReference type="PANTHER" id="PTHR12317">
    <property type="entry name" value="DIACYLGLYCEROL O-ACYLTRANSFERASE"/>
    <property type="match status" value="1"/>
</dbReference>
<keyword evidence="9 12" id="KW-0472">Membrane</keyword>
<reference evidence="13" key="1">
    <citation type="journal article" date="2020" name="bioRxiv">
        <title>Comparative genomics of Chlamydomonas.</title>
        <authorList>
            <person name="Craig R.J."/>
            <person name="Hasan A.R."/>
            <person name="Ness R.W."/>
            <person name="Keightley P.D."/>
        </authorList>
    </citation>
    <scope>NUCLEOTIDE SEQUENCE</scope>
    <source>
        <strain evidence="13">CCAP 11/70</strain>
    </source>
</reference>
<comment type="similarity">
    <text evidence="2">Belongs to the diacylglycerol acyltransferase family.</text>
</comment>
<evidence type="ECO:0000256" key="9">
    <source>
        <dbReference type="ARBA" id="ARBA00023136"/>
    </source>
</evidence>
<dbReference type="EMBL" id="JAEHOE010000002">
    <property type="protein sequence ID" value="KAG2501155.1"/>
    <property type="molecule type" value="Genomic_DNA"/>
</dbReference>
<dbReference type="SUPFAM" id="SSF69593">
    <property type="entry name" value="Glycerol-3-phosphate (1)-acyltransferase"/>
    <property type="match status" value="1"/>
</dbReference>
<feature type="compositionally biased region" description="Polar residues" evidence="11">
    <location>
        <begin position="65"/>
        <end position="75"/>
    </location>
</feature>
<feature type="region of interest" description="Disordered" evidence="11">
    <location>
        <begin position="1"/>
        <end position="202"/>
    </location>
</feature>
<dbReference type="GO" id="GO:0004144">
    <property type="term" value="F:diacylglycerol O-acyltransferase activity"/>
    <property type="evidence" value="ECO:0007669"/>
    <property type="project" value="TreeGrafter"/>
</dbReference>
<dbReference type="InterPro" id="IPR007130">
    <property type="entry name" value="DAGAT"/>
</dbReference>
<feature type="transmembrane region" description="Helical" evidence="12">
    <location>
        <begin position="341"/>
        <end position="359"/>
    </location>
</feature>
<evidence type="ECO:0000256" key="10">
    <source>
        <dbReference type="ARBA" id="ARBA00023315"/>
    </source>
</evidence>
<feature type="compositionally biased region" description="Low complexity" evidence="11">
    <location>
        <begin position="15"/>
        <end position="42"/>
    </location>
</feature>
<evidence type="ECO:0000256" key="12">
    <source>
        <dbReference type="SAM" id="Phobius"/>
    </source>
</evidence>
<dbReference type="GO" id="GO:0005789">
    <property type="term" value="C:endoplasmic reticulum membrane"/>
    <property type="evidence" value="ECO:0007669"/>
    <property type="project" value="UniProtKB-SubCell"/>
</dbReference>
<keyword evidence="14" id="KW-1185">Reference proteome</keyword>
<dbReference type="OrthoDB" id="549054at2759"/>